<feature type="transmembrane region" description="Helical" evidence="1">
    <location>
        <begin position="190"/>
        <end position="209"/>
    </location>
</feature>
<comment type="caution">
    <text evidence="2">The sequence shown here is derived from an EMBL/GenBank/DDBJ whole genome shotgun (WGS) entry which is preliminary data.</text>
</comment>
<evidence type="ECO:0000313" key="2">
    <source>
        <dbReference type="EMBL" id="TDA39610.1"/>
    </source>
</evidence>
<evidence type="ECO:0000313" key="3">
    <source>
        <dbReference type="Proteomes" id="UP000315399"/>
    </source>
</evidence>
<gene>
    <name evidence="2" type="ORF">DSO08_01720</name>
</gene>
<reference evidence="2 3" key="1">
    <citation type="journal article" date="2019" name="Nat. Microbiol.">
        <title>Expanding anaerobic alkane metabolism in the domain of Archaea.</title>
        <authorList>
            <person name="Wang Y."/>
            <person name="Wegener G."/>
            <person name="Hou J."/>
            <person name="Wang F."/>
            <person name="Xiao X."/>
        </authorList>
    </citation>
    <scope>NUCLEOTIDE SEQUENCE [LARGE SCALE GENOMIC DNA]</scope>
    <source>
        <strain evidence="2">WYZ-LMO10</strain>
    </source>
</reference>
<keyword evidence="1" id="KW-1133">Transmembrane helix</keyword>
<feature type="transmembrane region" description="Helical" evidence="1">
    <location>
        <begin position="162"/>
        <end position="183"/>
    </location>
</feature>
<feature type="transmembrane region" description="Helical" evidence="1">
    <location>
        <begin position="35"/>
        <end position="51"/>
    </location>
</feature>
<dbReference type="Proteomes" id="UP000315399">
    <property type="component" value="Unassembled WGS sequence"/>
</dbReference>
<proteinExistence type="predicted"/>
<organism evidence="2 3">
    <name type="scientific">Thermoproteota archaeon</name>
    <dbReference type="NCBI Taxonomy" id="2056631"/>
    <lineage>
        <taxon>Archaea</taxon>
        <taxon>Thermoproteota</taxon>
    </lineage>
</organism>
<protein>
    <submittedName>
        <fullName evidence="2">Uncharacterized protein</fullName>
    </submittedName>
</protein>
<sequence length="217" mass="23966">MAEADVVMKKYLKVLAIVAPTLSLILFMLIRNITVSAIIIGAPLLSIFYLKRAQNPSVRTLLLVTHVMELLAAAYALSGSLKQSISQLCRIESPVSGQFWSALLRIRSGVDPAESLKAAFQGNPWCSEWLESLLRGSVSDAQDLFSAWSAKAEEVILKVDDLLSFVIVFSTILPVIFLIILMVSGVEPPLIYLLVVFQLALFQGVYHWIKGLLSLLY</sequence>
<accession>A0A523BGJ6</accession>
<keyword evidence="1" id="KW-0812">Transmembrane</keyword>
<keyword evidence="1" id="KW-0472">Membrane</keyword>
<dbReference type="EMBL" id="QNVH01000009">
    <property type="protein sequence ID" value="TDA39610.1"/>
    <property type="molecule type" value="Genomic_DNA"/>
</dbReference>
<evidence type="ECO:0000256" key="1">
    <source>
        <dbReference type="SAM" id="Phobius"/>
    </source>
</evidence>
<name>A0A523BGJ6_9CREN</name>
<feature type="transmembrane region" description="Helical" evidence="1">
    <location>
        <begin position="12"/>
        <end position="29"/>
    </location>
</feature>
<dbReference type="AlphaFoldDB" id="A0A523BGJ6"/>